<feature type="compositionally biased region" description="Pro residues" evidence="1">
    <location>
        <begin position="104"/>
        <end position="114"/>
    </location>
</feature>
<sequence>MPLINYLLILNMMTMKSQDLKPILRQKILEIHAQILLHVNRPPTSHWRSWKSPPPDVAVCSGLLADLPGGSPLVQSTGFLLDLPCVLALNPPLSVPLDLQLGPPSGPLLDPPPGLLSDLPGGPPLNLPLGLSSGLLEESPFQPGVSSIS</sequence>
<dbReference type="Proteomes" id="UP000708208">
    <property type="component" value="Unassembled WGS sequence"/>
</dbReference>
<protein>
    <submittedName>
        <fullName evidence="2">Uncharacterized protein</fullName>
    </submittedName>
</protein>
<feature type="region of interest" description="Disordered" evidence="1">
    <location>
        <begin position="100"/>
        <end position="122"/>
    </location>
</feature>
<dbReference type="EMBL" id="CAJVCH010367693">
    <property type="protein sequence ID" value="CAG7816346.1"/>
    <property type="molecule type" value="Genomic_DNA"/>
</dbReference>
<evidence type="ECO:0000313" key="3">
    <source>
        <dbReference type="Proteomes" id="UP000708208"/>
    </source>
</evidence>
<evidence type="ECO:0000256" key="1">
    <source>
        <dbReference type="SAM" id="MobiDB-lite"/>
    </source>
</evidence>
<reference evidence="2" key="1">
    <citation type="submission" date="2021-06" db="EMBL/GenBank/DDBJ databases">
        <authorList>
            <person name="Hodson N. C."/>
            <person name="Mongue J. A."/>
            <person name="Jaron S. K."/>
        </authorList>
    </citation>
    <scope>NUCLEOTIDE SEQUENCE</scope>
</reference>
<accession>A0A8J2KEH2</accession>
<name>A0A8J2KEH2_9HEXA</name>
<dbReference type="AlphaFoldDB" id="A0A8J2KEH2"/>
<comment type="caution">
    <text evidence="2">The sequence shown here is derived from an EMBL/GenBank/DDBJ whole genome shotgun (WGS) entry which is preliminary data.</text>
</comment>
<organism evidence="2 3">
    <name type="scientific">Allacma fusca</name>
    <dbReference type="NCBI Taxonomy" id="39272"/>
    <lineage>
        <taxon>Eukaryota</taxon>
        <taxon>Metazoa</taxon>
        <taxon>Ecdysozoa</taxon>
        <taxon>Arthropoda</taxon>
        <taxon>Hexapoda</taxon>
        <taxon>Collembola</taxon>
        <taxon>Symphypleona</taxon>
        <taxon>Sminthuridae</taxon>
        <taxon>Allacma</taxon>
    </lineage>
</organism>
<gene>
    <name evidence="2" type="ORF">AFUS01_LOCUS26971</name>
</gene>
<proteinExistence type="predicted"/>
<evidence type="ECO:0000313" key="2">
    <source>
        <dbReference type="EMBL" id="CAG7816346.1"/>
    </source>
</evidence>
<keyword evidence="3" id="KW-1185">Reference proteome</keyword>